<protein>
    <submittedName>
        <fullName evidence="2">Uncharacterized protein</fullName>
    </submittedName>
</protein>
<feature type="region of interest" description="Disordered" evidence="1">
    <location>
        <begin position="1"/>
        <end position="51"/>
    </location>
</feature>
<reference evidence="2 3" key="1">
    <citation type="submission" date="2024-09" db="EMBL/GenBank/DDBJ databases">
        <authorList>
            <person name="Sun Q."/>
            <person name="Mori K."/>
        </authorList>
    </citation>
    <scope>NUCLEOTIDE SEQUENCE [LARGE SCALE GENOMIC DNA]</scope>
    <source>
        <strain evidence="2 3">CCM 7609</strain>
    </source>
</reference>
<gene>
    <name evidence="2" type="ORF">ACFFX0_20730</name>
</gene>
<evidence type="ECO:0000313" key="3">
    <source>
        <dbReference type="Proteomes" id="UP001589575"/>
    </source>
</evidence>
<sequence>MRKQSHVTSEGAGRLGADQLDQLRPVPAPVQGLEGGGHCAVQDGQRPDPVMSPVLQNIDDLQEGLLMVVLAVSGRPRQLVEDEPQGLGDLAWTLPQTVDAVRFDVPQVG</sequence>
<comment type="caution">
    <text evidence="2">The sequence shown here is derived from an EMBL/GenBank/DDBJ whole genome shotgun (WGS) entry which is preliminary data.</text>
</comment>
<evidence type="ECO:0000256" key="1">
    <source>
        <dbReference type="SAM" id="MobiDB-lite"/>
    </source>
</evidence>
<accession>A0ABV5G3H9</accession>
<keyword evidence="3" id="KW-1185">Reference proteome</keyword>
<dbReference type="Proteomes" id="UP001589575">
    <property type="component" value="Unassembled WGS sequence"/>
</dbReference>
<name>A0ABV5G3H9_9MICC</name>
<proteinExistence type="predicted"/>
<organism evidence="2 3">
    <name type="scientific">Citricoccus parietis</name>
    <dbReference type="NCBI Taxonomy" id="592307"/>
    <lineage>
        <taxon>Bacteria</taxon>
        <taxon>Bacillati</taxon>
        <taxon>Actinomycetota</taxon>
        <taxon>Actinomycetes</taxon>
        <taxon>Micrococcales</taxon>
        <taxon>Micrococcaceae</taxon>
        <taxon>Citricoccus</taxon>
    </lineage>
</organism>
<dbReference type="EMBL" id="JBHMFI010000001">
    <property type="protein sequence ID" value="MFB9073488.1"/>
    <property type="molecule type" value="Genomic_DNA"/>
</dbReference>
<evidence type="ECO:0000313" key="2">
    <source>
        <dbReference type="EMBL" id="MFB9073488.1"/>
    </source>
</evidence>